<evidence type="ECO:0000313" key="2">
    <source>
        <dbReference type="Proteomes" id="UP000198672"/>
    </source>
</evidence>
<dbReference type="EMBL" id="FNOW01000003">
    <property type="protein sequence ID" value="SDX42963.1"/>
    <property type="molecule type" value="Genomic_DNA"/>
</dbReference>
<dbReference type="RefSeq" id="WP_091331844.1">
    <property type="nucleotide sequence ID" value="NZ_FNOW01000003.1"/>
</dbReference>
<gene>
    <name evidence="1" type="ORF">SAMN05421644_10381</name>
</gene>
<dbReference type="AlphaFoldDB" id="A0A1H3BM19"/>
<protein>
    <recommendedName>
        <fullName evidence="3">Type I restriction enzyme R protein N-terminal domain-containing protein</fullName>
    </recommendedName>
</protein>
<keyword evidence="2" id="KW-1185">Reference proteome</keyword>
<evidence type="ECO:0000313" key="1">
    <source>
        <dbReference type="EMBL" id="SDX42963.1"/>
    </source>
</evidence>
<organism evidence="1 2">
    <name type="scientific">Allochromatium warmingii</name>
    <name type="common">Chromatium warmingii</name>
    <dbReference type="NCBI Taxonomy" id="61595"/>
    <lineage>
        <taxon>Bacteria</taxon>
        <taxon>Pseudomonadati</taxon>
        <taxon>Pseudomonadota</taxon>
        <taxon>Gammaproteobacteria</taxon>
        <taxon>Chromatiales</taxon>
        <taxon>Chromatiaceae</taxon>
        <taxon>Allochromatium</taxon>
    </lineage>
</organism>
<sequence length="201" mass="23138">MSILKPERSYTFSDYFELNYPPEMILAELGYSYQLTKLDLPHGTVKHSLDTLQAMFYRKLPHISLNSEIAKREMMIAPILLELLDEIDIKIDIEYPIYINDQLKGTLDYWIHSLNSILIVEAKKSDLEKGFTQLAAELIAIDHYLPSDHSELFGAITVGDLWRFGKLDRTTKSISRDIDAFRVPLDIPELFKILVGILSHP</sequence>
<proteinExistence type="predicted"/>
<dbReference type="OrthoDB" id="5624988at2"/>
<reference evidence="2" key="1">
    <citation type="submission" date="2016-10" db="EMBL/GenBank/DDBJ databases">
        <authorList>
            <person name="Varghese N."/>
            <person name="Submissions S."/>
        </authorList>
    </citation>
    <scope>NUCLEOTIDE SEQUENCE [LARGE SCALE GENOMIC DNA]</scope>
    <source>
        <strain evidence="2">DSM 173</strain>
    </source>
</reference>
<dbReference type="STRING" id="61595.SAMN05421644_10381"/>
<accession>A0A1H3BM19</accession>
<name>A0A1H3BM19_ALLWA</name>
<dbReference type="Proteomes" id="UP000198672">
    <property type="component" value="Unassembled WGS sequence"/>
</dbReference>
<evidence type="ECO:0008006" key="3">
    <source>
        <dbReference type="Google" id="ProtNLM"/>
    </source>
</evidence>